<dbReference type="CDD" id="cd11035">
    <property type="entry name" value="P450cam-like"/>
    <property type="match status" value="1"/>
</dbReference>
<dbReference type="GO" id="GO:0004497">
    <property type="term" value="F:monooxygenase activity"/>
    <property type="evidence" value="ECO:0007669"/>
    <property type="project" value="UniProtKB-KW"/>
</dbReference>
<dbReference type="InterPro" id="IPR017972">
    <property type="entry name" value="Cyt_P450_CS"/>
</dbReference>
<evidence type="ECO:0000256" key="5">
    <source>
        <dbReference type="ARBA" id="ARBA00022723"/>
    </source>
</evidence>
<dbReference type="SUPFAM" id="SSF48264">
    <property type="entry name" value="Cytochrome P450"/>
    <property type="match status" value="1"/>
</dbReference>
<dbReference type="PANTHER" id="PTHR46696:SF6">
    <property type="entry name" value="P450, PUTATIVE (EUROFUNG)-RELATED"/>
    <property type="match status" value="1"/>
</dbReference>
<dbReference type="GO" id="GO:0016705">
    <property type="term" value="F:oxidoreductase activity, acting on paired donors, with incorporation or reduction of molecular oxygen"/>
    <property type="evidence" value="ECO:0007669"/>
    <property type="project" value="InterPro"/>
</dbReference>
<keyword evidence="11" id="KW-1207">Sterol metabolism</keyword>
<dbReference type="InterPro" id="IPR001128">
    <property type="entry name" value="Cyt_P450"/>
</dbReference>
<keyword evidence="12" id="KW-0753">Steroid metabolism</keyword>
<dbReference type="AlphaFoldDB" id="A0A448IA54"/>
<evidence type="ECO:0000256" key="4">
    <source>
        <dbReference type="ARBA" id="ARBA00022617"/>
    </source>
</evidence>
<evidence type="ECO:0000256" key="7">
    <source>
        <dbReference type="ARBA" id="ARBA00023002"/>
    </source>
</evidence>
<comment type="pathway">
    <text evidence="13">Steroid metabolism; cholesterol degradation.</text>
</comment>
<dbReference type="GO" id="GO:0016042">
    <property type="term" value="P:lipid catabolic process"/>
    <property type="evidence" value="ECO:0007669"/>
    <property type="project" value="UniProtKB-KW"/>
</dbReference>
<evidence type="ECO:0000256" key="15">
    <source>
        <dbReference type="ARBA" id="ARBA00079588"/>
    </source>
</evidence>
<dbReference type="EMBL" id="LR134355">
    <property type="protein sequence ID" value="VEG49283.1"/>
    <property type="molecule type" value="Genomic_DNA"/>
</dbReference>
<evidence type="ECO:0000256" key="18">
    <source>
        <dbReference type="RuleBase" id="RU000461"/>
    </source>
</evidence>
<dbReference type="Pfam" id="PF00067">
    <property type="entry name" value="p450"/>
    <property type="match status" value="1"/>
</dbReference>
<reference evidence="19 20" key="1">
    <citation type="submission" date="2018-12" db="EMBL/GenBank/DDBJ databases">
        <authorList>
            <consortium name="Pathogen Informatics"/>
        </authorList>
    </citation>
    <scope>NUCLEOTIDE SEQUENCE [LARGE SCALE GENOMIC DNA]</scope>
    <source>
        <strain evidence="19 20">NCTC10485</strain>
    </source>
</reference>
<evidence type="ECO:0000256" key="13">
    <source>
        <dbReference type="ARBA" id="ARBA00049645"/>
    </source>
</evidence>
<gene>
    <name evidence="19" type="primary">camC_3</name>
    <name evidence="19" type="ORF">NCTC10485_03590</name>
</gene>
<keyword evidence="20" id="KW-1185">Reference proteome</keyword>
<dbReference type="PROSITE" id="PS00086">
    <property type="entry name" value="CYTOCHROME_P450"/>
    <property type="match status" value="1"/>
</dbReference>
<dbReference type="Gene3D" id="1.10.630.10">
    <property type="entry name" value="Cytochrome P450"/>
    <property type="match status" value="1"/>
</dbReference>
<comment type="similarity">
    <text evidence="2 18">Belongs to the cytochrome P450 family.</text>
</comment>
<dbReference type="InterPro" id="IPR002397">
    <property type="entry name" value="Cyt_P450_B"/>
</dbReference>
<evidence type="ECO:0000256" key="3">
    <source>
        <dbReference type="ARBA" id="ARBA00022548"/>
    </source>
</evidence>
<accession>A0A448IA54</accession>
<keyword evidence="4 18" id="KW-0349">Heme</keyword>
<dbReference type="PRINTS" id="PR00385">
    <property type="entry name" value="P450"/>
</dbReference>
<comment type="cofactor">
    <cofactor evidence="1">
        <name>heme</name>
        <dbReference type="ChEBI" id="CHEBI:30413"/>
    </cofactor>
</comment>
<dbReference type="PANTHER" id="PTHR46696">
    <property type="entry name" value="P450, PUTATIVE (EUROFUNG)-RELATED"/>
    <property type="match status" value="1"/>
</dbReference>
<evidence type="ECO:0000256" key="17">
    <source>
        <dbReference type="ARBA" id="ARBA00083909"/>
    </source>
</evidence>
<evidence type="ECO:0000256" key="8">
    <source>
        <dbReference type="ARBA" id="ARBA00023004"/>
    </source>
</evidence>
<dbReference type="OrthoDB" id="3599725at2"/>
<evidence type="ECO:0000256" key="16">
    <source>
        <dbReference type="ARBA" id="ARBA00082981"/>
    </source>
</evidence>
<evidence type="ECO:0000256" key="1">
    <source>
        <dbReference type="ARBA" id="ARBA00001971"/>
    </source>
</evidence>
<evidence type="ECO:0000313" key="19">
    <source>
        <dbReference type="EMBL" id="VEG49283.1"/>
    </source>
</evidence>
<keyword evidence="3" id="KW-0153">Cholesterol metabolism</keyword>
<evidence type="ECO:0000313" key="20">
    <source>
        <dbReference type="Proteomes" id="UP000282551"/>
    </source>
</evidence>
<protein>
    <recommendedName>
        <fullName evidence="14">Steroid C26-monooxygenase</fullName>
    </recommendedName>
    <alternativeName>
        <fullName evidence="15">Cholest-4-en-3-one C26-monooxygenase</fullName>
    </alternativeName>
    <alternativeName>
        <fullName evidence="17">Cholesterol C26-monooxygenase</fullName>
    </alternativeName>
    <alternativeName>
        <fullName evidence="16">Steroid C27-monooxygenase</fullName>
    </alternativeName>
</protein>
<dbReference type="InterPro" id="IPR036396">
    <property type="entry name" value="Cyt_P450_sf"/>
</dbReference>
<evidence type="ECO:0000256" key="11">
    <source>
        <dbReference type="ARBA" id="ARBA00023166"/>
    </source>
</evidence>
<dbReference type="GO" id="GO:0020037">
    <property type="term" value="F:heme binding"/>
    <property type="evidence" value="ECO:0007669"/>
    <property type="project" value="InterPro"/>
</dbReference>
<evidence type="ECO:0000256" key="9">
    <source>
        <dbReference type="ARBA" id="ARBA00023033"/>
    </source>
</evidence>
<evidence type="ECO:0000256" key="14">
    <source>
        <dbReference type="ARBA" id="ARBA00070775"/>
    </source>
</evidence>
<dbReference type="Proteomes" id="UP000282551">
    <property type="component" value="Chromosome"/>
</dbReference>
<evidence type="ECO:0000256" key="10">
    <source>
        <dbReference type="ARBA" id="ARBA00023098"/>
    </source>
</evidence>
<keyword evidence="10" id="KW-0443">Lipid metabolism</keyword>
<evidence type="ECO:0000256" key="2">
    <source>
        <dbReference type="ARBA" id="ARBA00010617"/>
    </source>
</evidence>
<organism evidence="19 20">
    <name type="scientific">Mycolicibacterium chitae</name>
    <name type="common">Mycobacterium chitae</name>
    <dbReference type="NCBI Taxonomy" id="1792"/>
    <lineage>
        <taxon>Bacteria</taxon>
        <taxon>Bacillati</taxon>
        <taxon>Actinomycetota</taxon>
        <taxon>Actinomycetes</taxon>
        <taxon>Mycobacteriales</taxon>
        <taxon>Mycobacteriaceae</taxon>
        <taxon>Mycolicibacterium</taxon>
    </lineage>
</organism>
<dbReference type="RefSeq" id="WP_126334977.1">
    <property type="nucleotide sequence ID" value="NZ_AP022604.1"/>
</dbReference>
<dbReference type="GO" id="GO:0005506">
    <property type="term" value="F:iron ion binding"/>
    <property type="evidence" value="ECO:0007669"/>
    <property type="project" value="InterPro"/>
</dbReference>
<sequence length="422" mass="47113">MTTSVAQAPEHLVTDFDFYDPALAGEVDRFNEKIGELAAKGPVVYSTAYGGHWIVTGYDEAHTILRDPQTFSSYPNNLVNAGDGKFIPLELDPPEHTSYRHVLQPLFNPTRMRALEPEIRATVNRLIDGFADRGSAEFISEFAHELPAAVFLTLMGWPLEDTRLFSEATDIVVFGKPGATEEENVVARQQAAQQMFAYFAGILADRRQKDDHNDITTQIINAPLQTEDGPRPLTDEELYRMFFLLLIAGLHTVQGSLAWSVIHLSHRTDERQRLVDDPSLLPQVVEEMLRIETAVTMGRKVLRDVEIGGVQMKAGDQLVINLGAVNRDRHEFDSPDTVRIDRSPNRHLAFGGGPHRCIGSHLARIEMSIALEELHRRIPDYRVDTSKPTISHATQIRGVLQLPILFTPESGKVESVTNGGKL</sequence>
<keyword evidence="5 18" id="KW-0479">Metal-binding</keyword>
<keyword evidence="6" id="KW-0442">Lipid degradation</keyword>
<dbReference type="PRINTS" id="PR00359">
    <property type="entry name" value="BP450"/>
</dbReference>
<evidence type="ECO:0000256" key="6">
    <source>
        <dbReference type="ARBA" id="ARBA00022963"/>
    </source>
</evidence>
<name>A0A448IA54_MYCCI</name>
<dbReference type="FunFam" id="1.10.630.10:FF:000018">
    <property type="entry name" value="Cytochrome P450 monooxygenase"/>
    <property type="match status" value="1"/>
</dbReference>
<keyword evidence="9 18" id="KW-0503">Monooxygenase</keyword>
<proteinExistence type="inferred from homology"/>
<keyword evidence="8 18" id="KW-0408">Iron</keyword>
<keyword evidence="7 18" id="KW-0560">Oxidoreductase</keyword>
<evidence type="ECO:0000256" key="12">
    <source>
        <dbReference type="ARBA" id="ARBA00023221"/>
    </source>
</evidence>
<dbReference type="GO" id="GO:0008203">
    <property type="term" value="P:cholesterol metabolic process"/>
    <property type="evidence" value="ECO:0007669"/>
    <property type="project" value="UniProtKB-KW"/>
</dbReference>